<gene>
    <name evidence="1" type="ORF">EGT71_10650</name>
</gene>
<comment type="caution">
    <text evidence="1">The sequence shown here is derived from an EMBL/GenBank/DDBJ whole genome shotgun (WGS) entry which is preliminary data.</text>
</comment>
<dbReference type="AlphaFoldDB" id="A0A427UZU3"/>
<protein>
    <submittedName>
        <fullName evidence="1">Uncharacterized protein</fullName>
    </submittedName>
</protein>
<proteinExistence type="predicted"/>
<dbReference type="Proteomes" id="UP000275331">
    <property type="component" value="Unassembled WGS sequence"/>
</dbReference>
<organism evidence="1 2">
    <name type="scientific">Atlantibacter subterraneus</name>
    <dbReference type="NCBI Taxonomy" id="255519"/>
    <lineage>
        <taxon>Bacteria</taxon>
        <taxon>Pseudomonadati</taxon>
        <taxon>Pseudomonadota</taxon>
        <taxon>Gammaproteobacteria</taxon>
        <taxon>Enterobacterales</taxon>
        <taxon>Enterobacteriaceae</taxon>
        <taxon>Atlantibacter</taxon>
    </lineage>
</organism>
<reference evidence="1 2" key="1">
    <citation type="submission" date="2018-10" db="EMBL/GenBank/DDBJ databases">
        <title>Transmission dynamics of multidrug resistant bacteria on intensive care unit surfaces.</title>
        <authorList>
            <person name="D'Souza A.W."/>
            <person name="Potter R.F."/>
            <person name="Wallace M."/>
            <person name="Shupe A."/>
            <person name="Patel S."/>
            <person name="Sun S."/>
            <person name="Gul D."/>
            <person name="Kwon J.H."/>
            <person name="Andleeb S."/>
            <person name="Burnham C.-A.D."/>
            <person name="Dantas G."/>
        </authorList>
    </citation>
    <scope>NUCLEOTIDE SEQUENCE [LARGE SCALE GENOMIC DNA]</scope>
    <source>
        <strain evidence="1 2">AS_373</strain>
    </source>
</reference>
<name>A0A427UZU3_9ENTR</name>
<sequence length="64" mass="7366">MFTIMTLPLIPKLTELIKRLINEQKNYQQARVPGFLNALKEQLLTTILASMLGFIPSFPQTINY</sequence>
<accession>A0A427UZU3</accession>
<evidence type="ECO:0000313" key="1">
    <source>
        <dbReference type="EMBL" id="RSE26007.1"/>
    </source>
</evidence>
<evidence type="ECO:0000313" key="2">
    <source>
        <dbReference type="Proteomes" id="UP000275331"/>
    </source>
</evidence>
<dbReference type="EMBL" id="RHXB01000006">
    <property type="protein sequence ID" value="RSE26007.1"/>
    <property type="molecule type" value="Genomic_DNA"/>
</dbReference>